<comment type="caution">
    <text evidence="2">The sequence shown here is derived from an EMBL/GenBank/DDBJ whole genome shotgun (WGS) entry which is preliminary data.</text>
</comment>
<dbReference type="Proteomes" id="UP000284842">
    <property type="component" value="Unassembled WGS sequence"/>
</dbReference>
<evidence type="ECO:0000313" key="2">
    <source>
        <dbReference type="EMBL" id="PPQ84776.1"/>
    </source>
</evidence>
<accession>A0A409X211</accession>
<feature type="region of interest" description="Disordered" evidence="1">
    <location>
        <begin position="138"/>
        <end position="337"/>
    </location>
</feature>
<evidence type="ECO:0000256" key="1">
    <source>
        <dbReference type="SAM" id="MobiDB-lite"/>
    </source>
</evidence>
<protein>
    <submittedName>
        <fullName evidence="2">Uncharacterized protein</fullName>
    </submittedName>
</protein>
<feature type="compositionally biased region" description="Low complexity" evidence="1">
    <location>
        <begin position="299"/>
        <end position="316"/>
    </location>
</feature>
<feature type="compositionally biased region" description="Pro residues" evidence="1">
    <location>
        <begin position="68"/>
        <end position="77"/>
    </location>
</feature>
<dbReference type="EMBL" id="NHTK01004821">
    <property type="protein sequence ID" value="PPQ84776.1"/>
    <property type="molecule type" value="Genomic_DNA"/>
</dbReference>
<reference evidence="2 3" key="1">
    <citation type="journal article" date="2018" name="Evol. Lett.">
        <title>Horizontal gene cluster transfer increased hallucinogenic mushroom diversity.</title>
        <authorList>
            <person name="Reynolds H.T."/>
            <person name="Vijayakumar V."/>
            <person name="Gluck-Thaler E."/>
            <person name="Korotkin H.B."/>
            <person name="Matheny P.B."/>
            <person name="Slot J.C."/>
        </authorList>
    </citation>
    <scope>NUCLEOTIDE SEQUENCE [LARGE SCALE GENOMIC DNA]</scope>
    <source>
        <strain evidence="2 3">2629</strain>
    </source>
</reference>
<sequence length="454" mass="49988">MSDNCRKDVNGITRSWITPHFSPYSRAQVYSVSSPGAGTSTFKKPAAKARTPIADDSEPPCTCDRNPNTPPGAPPLEPVFPRHDKHGKKRAIPFYCELHPKLKTSKPTTTSYVSGKAGVITKPPAPIAAMVIDIPDADTGPRPYRSLPDLQRPGATYQGPDRDSVTREGGLMITWRRREPVDIDMSGGREVERHGGGAGAGTGDRNRVSVAITSANGNNRGSGSGGRSSGRPNASRPSTRESDYSYTRPTPVRSSTAPLRPPPQARVRSSGTQGRNRRSNTGLAEVRPLNTYEMRNMRRSGSGDSSRNSSPISRSNTTTPQSRSTAPTSVISEGMSDDYHRFIKGSTQRDANGWRTQLDSEGRRMRLCRKKCCYRRNGYTESEMDVELNFKYDQRAIDGHRSVGVGMFRVFPDEFKKVTMEDCVCGTCWFVMECLFGSGGEDPEDCEMEYPWGR</sequence>
<evidence type="ECO:0000313" key="3">
    <source>
        <dbReference type="Proteomes" id="UP000284842"/>
    </source>
</evidence>
<proteinExistence type="predicted"/>
<dbReference type="InParanoid" id="A0A409X211"/>
<name>A0A409X211_9AGAR</name>
<feature type="region of interest" description="Disordered" evidence="1">
    <location>
        <begin position="34"/>
        <end position="77"/>
    </location>
</feature>
<feature type="compositionally biased region" description="Polar residues" evidence="1">
    <location>
        <begin position="317"/>
        <end position="331"/>
    </location>
</feature>
<feature type="compositionally biased region" description="Polar residues" evidence="1">
    <location>
        <begin position="244"/>
        <end position="257"/>
    </location>
</feature>
<gene>
    <name evidence="2" type="ORF">CVT24_002808</name>
</gene>
<feature type="compositionally biased region" description="Polar residues" evidence="1">
    <location>
        <begin position="267"/>
        <end position="282"/>
    </location>
</feature>
<keyword evidence="3" id="KW-1185">Reference proteome</keyword>
<feature type="compositionally biased region" description="Basic and acidic residues" evidence="1">
    <location>
        <begin position="176"/>
        <end position="195"/>
    </location>
</feature>
<dbReference type="AlphaFoldDB" id="A0A409X211"/>
<organism evidence="2 3">
    <name type="scientific">Panaeolus cyanescens</name>
    <dbReference type="NCBI Taxonomy" id="181874"/>
    <lineage>
        <taxon>Eukaryota</taxon>
        <taxon>Fungi</taxon>
        <taxon>Dikarya</taxon>
        <taxon>Basidiomycota</taxon>
        <taxon>Agaricomycotina</taxon>
        <taxon>Agaricomycetes</taxon>
        <taxon>Agaricomycetidae</taxon>
        <taxon>Agaricales</taxon>
        <taxon>Agaricineae</taxon>
        <taxon>Galeropsidaceae</taxon>
        <taxon>Panaeolus</taxon>
    </lineage>
</organism>